<organism evidence="1 2">
    <name type="scientific">Hygrophoropsis aurantiaca</name>
    <dbReference type="NCBI Taxonomy" id="72124"/>
    <lineage>
        <taxon>Eukaryota</taxon>
        <taxon>Fungi</taxon>
        <taxon>Dikarya</taxon>
        <taxon>Basidiomycota</taxon>
        <taxon>Agaricomycotina</taxon>
        <taxon>Agaricomycetes</taxon>
        <taxon>Agaricomycetidae</taxon>
        <taxon>Boletales</taxon>
        <taxon>Coniophorineae</taxon>
        <taxon>Hygrophoropsidaceae</taxon>
        <taxon>Hygrophoropsis</taxon>
    </lineage>
</organism>
<evidence type="ECO:0000313" key="1">
    <source>
        <dbReference type="EMBL" id="KAH7911825.1"/>
    </source>
</evidence>
<evidence type="ECO:0000313" key="2">
    <source>
        <dbReference type="Proteomes" id="UP000790377"/>
    </source>
</evidence>
<reference evidence="1" key="1">
    <citation type="journal article" date="2021" name="New Phytol.">
        <title>Evolutionary innovations through gain and loss of genes in the ectomycorrhizal Boletales.</title>
        <authorList>
            <person name="Wu G."/>
            <person name="Miyauchi S."/>
            <person name="Morin E."/>
            <person name="Kuo A."/>
            <person name="Drula E."/>
            <person name="Varga T."/>
            <person name="Kohler A."/>
            <person name="Feng B."/>
            <person name="Cao Y."/>
            <person name="Lipzen A."/>
            <person name="Daum C."/>
            <person name="Hundley H."/>
            <person name="Pangilinan J."/>
            <person name="Johnson J."/>
            <person name="Barry K."/>
            <person name="LaButti K."/>
            <person name="Ng V."/>
            <person name="Ahrendt S."/>
            <person name="Min B."/>
            <person name="Choi I.G."/>
            <person name="Park H."/>
            <person name="Plett J.M."/>
            <person name="Magnuson J."/>
            <person name="Spatafora J.W."/>
            <person name="Nagy L.G."/>
            <person name="Henrissat B."/>
            <person name="Grigoriev I.V."/>
            <person name="Yang Z.L."/>
            <person name="Xu J."/>
            <person name="Martin F.M."/>
        </authorList>
    </citation>
    <scope>NUCLEOTIDE SEQUENCE</scope>
    <source>
        <strain evidence="1">ATCC 28755</strain>
    </source>
</reference>
<dbReference type="Proteomes" id="UP000790377">
    <property type="component" value="Unassembled WGS sequence"/>
</dbReference>
<accession>A0ACB8AEQ5</accession>
<name>A0ACB8AEQ5_9AGAM</name>
<proteinExistence type="predicted"/>
<keyword evidence="1" id="KW-0378">Hydrolase</keyword>
<comment type="caution">
    <text evidence="1">The sequence shown here is derived from an EMBL/GenBank/DDBJ whole genome shotgun (WGS) entry which is preliminary data.</text>
</comment>
<keyword evidence="2" id="KW-1185">Reference proteome</keyword>
<protein>
    <submittedName>
        <fullName evidence="1">P-loop containing nucleoside triphosphate hydrolase protein</fullName>
    </submittedName>
</protein>
<sequence>MRKARRAARQGKFDTEDLARIKHTRIGVWDLYEERQTDLPIPGSSKLETYAQMIQSLPYVWRMIKDIFSINRCWILLSLYLVVELISSLIPAVSLWYSGQLLHLVETAVEKRSVDKHVLLNVAGGRVACSIATRLLQYFRSRLGIPLNIRIKQFYSTHIFHSMARLDVPTFEDPAVQRQLEAAWSTSWQTSVAWETVQITFTVVTTAIRLISQLSVLFSVLRDQRDGPLLAALSFSQSLFQWYSSRKSFFKSSVWAATTKNEDYIRMQGLKHLVDNPSHRKEVVAGNLAPYLTSEYREATTKIGDDAGDFPEMRRAHSIRDRLTLMSILREPMRELPQIVFTLRAVQYPASIPLSLASLTLINQTANSFSASLFHFFGESFSLAEQFSSVRKMYEIANVPNRIPDGKEPYPENQQSLATGISVEFRNVSFQYPGTEEFALQNVSFKIGAGHLCVIVGVNGSGKSTILKLIARVYDPTEGIILIDDKDIKTLNLVDLRRAMSILFQDYTHFPLSIRDNIALGNPDLAHDEDKIREAARLGGAEEFIDRLPDGFDTYLDRPVKDYYSSLPEGTTSLFGRPVDYSRVRGIGNMRTTDTSTLSGGQMQRLAVSRTFMRSLTSESQPSVGMLLFDEPSASLDPTAEHDLFERLRKLRGNKTMIFSSHRFGNLTRHADLILYMDDSLVQEEGTHEELLERGGEYARIWNLQAKAFIS</sequence>
<gene>
    <name evidence="1" type="ORF">BJ138DRAFT_1149742</name>
</gene>
<dbReference type="EMBL" id="MU267666">
    <property type="protein sequence ID" value="KAH7911825.1"/>
    <property type="molecule type" value="Genomic_DNA"/>
</dbReference>